<feature type="domain" description="NADP-dependent oxidoreductase" evidence="2">
    <location>
        <begin position="19"/>
        <end position="311"/>
    </location>
</feature>
<dbReference type="InterPro" id="IPR050791">
    <property type="entry name" value="Aldo-Keto_reductase"/>
</dbReference>
<reference evidence="3" key="1">
    <citation type="journal article" date="2020" name="Stud. Mycol.">
        <title>101 Dothideomycetes genomes: a test case for predicting lifestyles and emergence of pathogens.</title>
        <authorList>
            <person name="Haridas S."/>
            <person name="Albert R."/>
            <person name="Binder M."/>
            <person name="Bloem J."/>
            <person name="Labutti K."/>
            <person name="Salamov A."/>
            <person name="Andreopoulos B."/>
            <person name="Baker S."/>
            <person name="Barry K."/>
            <person name="Bills G."/>
            <person name="Bluhm B."/>
            <person name="Cannon C."/>
            <person name="Castanera R."/>
            <person name="Culley D."/>
            <person name="Daum C."/>
            <person name="Ezra D."/>
            <person name="Gonzalez J."/>
            <person name="Henrissat B."/>
            <person name="Kuo A."/>
            <person name="Liang C."/>
            <person name="Lipzen A."/>
            <person name="Lutzoni F."/>
            <person name="Magnuson J."/>
            <person name="Mondo S."/>
            <person name="Nolan M."/>
            <person name="Ohm R."/>
            <person name="Pangilinan J."/>
            <person name="Park H.-J."/>
            <person name="Ramirez L."/>
            <person name="Alfaro M."/>
            <person name="Sun H."/>
            <person name="Tritt A."/>
            <person name="Yoshinaga Y."/>
            <person name="Zwiers L.-H."/>
            <person name="Turgeon B."/>
            <person name="Goodwin S."/>
            <person name="Spatafora J."/>
            <person name="Crous P."/>
            <person name="Grigoriev I."/>
        </authorList>
    </citation>
    <scope>NUCLEOTIDE SEQUENCE</scope>
    <source>
        <strain evidence="3">CBS 690.94</strain>
    </source>
</reference>
<dbReference type="Proteomes" id="UP000799764">
    <property type="component" value="Unassembled WGS sequence"/>
</dbReference>
<dbReference type="SUPFAM" id="SSF51430">
    <property type="entry name" value="NAD(P)-linked oxidoreductase"/>
    <property type="match status" value="1"/>
</dbReference>
<gene>
    <name evidence="3" type="ORF">P171DRAFT_367496</name>
</gene>
<dbReference type="PANTHER" id="PTHR43625:SF40">
    <property type="entry name" value="ALDO-KETO REDUCTASE YAKC [NADP(+)]"/>
    <property type="match status" value="1"/>
</dbReference>
<comment type="caution">
    <text evidence="3">The sequence shown here is derived from an EMBL/GenBank/DDBJ whole genome shotgun (WGS) entry which is preliminary data.</text>
</comment>
<keyword evidence="1" id="KW-0560">Oxidoreductase</keyword>
<dbReference type="Pfam" id="PF00248">
    <property type="entry name" value="Aldo_ket_red"/>
    <property type="match status" value="1"/>
</dbReference>
<protein>
    <submittedName>
        <fullName evidence="3">Aldo/keto reductase</fullName>
    </submittedName>
</protein>
<keyword evidence="4" id="KW-1185">Reference proteome</keyword>
<dbReference type="GO" id="GO:0016491">
    <property type="term" value="F:oxidoreductase activity"/>
    <property type="evidence" value="ECO:0007669"/>
    <property type="project" value="UniProtKB-KW"/>
</dbReference>
<name>A0A9P4U8T2_9PLEO</name>
<dbReference type="Gene3D" id="3.20.20.100">
    <property type="entry name" value="NADP-dependent oxidoreductase domain"/>
    <property type="match status" value="1"/>
</dbReference>
<dbReference type="EMBL" id="MU001507">
    <property type="protein sequence ID" value="KAF2440513.1"/>
    <property type="molecule type" value="Genomic_DNA"/>
</dbReference>
<evidence type="ECO:0000313" key="4">
    <source>
        <dbReference type="Proteomes" id="UP000799764"/>
    </source>
</evidence>
<evidence type="ECO:0000259" key="2">
    <source>
        <dbReference type="Pfam" id="PF00248"/>
    </source>
</evidence>
<proteinExistence type="predicted"/>
<dbReference type="InterPro" id="IPR020471">
    <property type="entry name" value="AKR"/>
</dbReference>
<dbReference type="InterPro" id="IPR036812">
    <property type="entry name" value="NAD(P)_OxRdtase_dom_sf"/>
</dbReference>
<dbReference type="GO" id="GO:0005737">
    <property type="term" value="C:cytoplasm"/>
    <property type="evidence" value="ECO:0007669"/>
    <property type="project" value="TreeGrafter"/>
</dbReference>
<dbReference type="PANTHER" id="PTHR43625">
    <property type="entry name" value="AFLATOXIN B1 ALDEHYDE REDUCTASE"/>
    <property type="match status" value="1"/>
</dbReference>
<dbReference type="AlphaFoldDB" id="A0A9P4U8T2"/>
<dbReference type="PRINTS" id="PR00069">
    <property type="entry name" value="ALDKETRDTASE"/>
</dbReference>
<accession>A0A9P4U8T2</accession>
<sequence length="340" mass="37678">MPSLPKRQLGKSGPDVSVLGFGAMGLSSSYGKVEANEARFAVLDRALELGSTFWDTSDVYADSEDLLKLWFERTGKRDQIFLATKFGVTIANGKPTMRSDPAYVRQACEKSLRRLGLDKIDLYYCHRVDKKTPIEETVAAMAELKKEGRIGAIGLSEVSAATIRRAEKVHHIDAVQLEYSPFTLDIESPEIGILETCRELGIAVVAYSPLGRGFLTGQIKSPEDFEEGDFRKHAPRYSKENFPKNLKLVQTLQDIASKKGCTAGQLSLAWLMAQGLDIIPIPGTKKIKYLEENIGTINVHLTDEEAKQMRAEIEKVEVAGDRYPPAFQSYSFGDTPELSP</sequence>
<evidence type="ECO:0000256" key="1">
    <source>
        <dbReference type="ARBA" id="ARBA00023002"/>
    </source>
</evidence>
<organism evidence="3 4">
    <name type="scientific">Karstenula rhodostoma CBS 690.94</name>
    <dbReference type="NCBI Taxonomy" id="1392251"/>
    <lineage>
        <taxon>Eukaryota</taxon>
        <taxon>Fungi</taxon>
        <taxon>Dikarya</taxon>
        <taxon>Ascomycota</taxon>
        <taxon>Pezizomycotina</taxon>
        <taxon>Dothideomycetes</taxon>
        <taxon>Pleosporomycetidae</taxon>
        <taxon>Pleosporales</taxon>
        <taxon>Massarineae</taxon>
        <taxon>Didymosphaeriaceae</taxon>
        <taxon>Karstenula</taxon>
    </lineage>
</organism>
<evidence type="ECO:0000313" key="3">
    <source>
        <dbReference type="EMBL" id="KAF2440513.1"/>
    </source>
</evidence>
<dbReference type="OrthoDB" id="37537at2759"/>
<dbReference type="InterPro" id="IPR023210">
    <property type="entry name" value="NADP_OxRdtase_dom"/>
</dbReference>